<comment type="caution">
    <text evidence="3">The sequence shown here is derived from an EMBL/GenBank/DDBJ whole genome shotgun (WGS) entry which is preliminary data.</text>
</comment>
<protein>
    <submittedName>
        <fullName evidence="3">mRNA interferase RelE/StbE</fullName>
    </submittedName>
</protein>
<keyword evidence="4" id="KW-1185">Reference proteome</keyword>
<dbReference type="SUPFAM" id="SSF143011">
    <property type="entry name" value="RelE-like"/>
    <property type="match status" value="1"/>
</dbReference>
<reference evidence="3 4" key="1">
    <citation type="submission" date="2020-07" db="EMBL/GenBank/DDBJ databases">
        <title>Sequencing the genomes of 1000 actinobacteria strains.</title>
        <authorList>
            <person name="Klenk H.-P."/>
        </authorList>
    </citation>
    <scope>NUCLEOTIDE SEQUENCE [LARGE SCALE GENOMIC DNA]</scope>
    <source>
        <strain evidence="3 4">DSM 23737</strain>
    </source>
</reference>
<proteinExistence type="inferred from homology"/>
<evidence type="ECO:0000313" key="4">
    <source>
        <dbReference type="Proteomes" id="UP000524237"/>
    </source>
</evidence>
<keyword evidence="2" id="KW-1277">Toxin-antitoxin system</keyword>
<dbReference type="InterPro" id="IPR035093">
    <property type="entry name" value="RelE/ParE_toxin_dom_sf"/>
</dbReference>
<evidence type="ECO:0000256" key="1">
    <source>
        <dbReference type="ARBA" id="ARBA00006226"/>
    </source>
</evidence>
<dbReference type="PANTHER" id="PTHR35601:SF1">
    <property type="entry name" value="TOXIN RELE"/>
    <property type="match status" value="1"/>
</dbReference>
<gene>
    <name evidence="3" type="ORF">FB555_001330</name>
</gene>
<sequence>MRKLDRPIASRVKEYLEQVCELDDPHSRGKALTGNLVGYWRYRIGSYRVLVIIREESLILIAIDVAHRADVYDIT</sequence>
<organism evidence="3 4">
    <name type="scientific">Alpinimonas psychrophila</name>
    <dbReference type="NCBI Taxonomy" id="748908"/>
    <lineage>
        <taxon>Bacteria</taxon>
        <taxon>Bacillati</taxon>
        <taxon>Actinomycetota</taxon>
        <taxon>Actinomycetes</taxon>
        <taxon>Micrococcales</taxon>
        <taxon>Microbacteriaceae</taxon>
        <taxon>Alpinimonas</taxon>
    </lineage>
</organism>
<comment type="similarity">
    <text evidence="1">Belongs to the RelE toxin family.</text>
</comment>
<dbReference type="Gene3D" id="3.30.2310.20">
    <property type="entry name" value="RelE-like"/>
    <property type="match status" value="1"/>
</dbReference>
<name>A0A7W3JU58_9MICO</name>
<evidence type="ECO:0000313" key="3">
    <source>
        <dbReference type="EMBL" id="MBA8829227.1"/>
    </source>
</evidence>
<accession>A0A7W3JU58</accession>
<dbReference type="NCBIfam" id="TIGR02385">
    <property type="entry name" value="RelE_StbE"/>
    <property type="match status" value="1"/>
</dbReference>
<dbReference type="AlphaFoldDB" id="A0A7W3JU58"/>
<dbReference type="PANTHER" id="PTHR35601">
    <property type="entry name" value="TOXIN RELE"/>
    <property type="match status" value="1"/>
</dbReference>
<dbReference type="EMBL" id="JACGWU010000003">
    <property type="protein sequence ID" value="MBA8829227.1"/>
    <property type="molecule type" value="Genomic_DNA"/>
</dbReference>
<evidence type="ECO:0000256" key="2">
    <source>
        <dbReference type="ARBA" id="ARBA00022649"/>
    </source>
</evidence>
<dbReference type="InterPro" id="IPR007712">
    <property type="entry name" value="RelE/ParE_toxin"/>
</dbReference>
<dbReference type="Pfam" id="PF05016">
    <property type="entry name" value="ParE_toxin"/>
    <property type="match status" value="1"/>
</dbReference>
<dbReference type="Proteomes" id="UP000524237">
    <property type="component" value="Unassembled WGS sequence"/>
</dbReference>